<feature type="region of interest" description="Disordered" evidence="1">
    <location>
        <begin position="1"/>
        <end position="21"/>
    </location>
</feature>
<gene>
    <name evidence="3" type="ORF">FHX33_001693</name>
</gene>
<evidence type="ECO:0000259" key="2">
    <source>
        <dbReference type="Pfam" id="PF04248"/>
    </source>
</evidence>
<accession>A0A7W4UWN5</accession>
<organism evidence="3 4">
    <name type="scientific">Leifsonia aquatica</name>
    <name type="common">Corynebacterium aquaticum</name>
    <dbReference type="NCBI Taxonomy" id="144185"/>
    <lineage>
        <taxon>Bacteria</taxon>
        <taxon>Bacillati</taxon>
        <taxon>Actinomycetota</taxon>
        <taxon>Actinomycetes</taxon>
        <taxon>Micrococcales</taxon>
        <taxon>Microbacteriaceae</taxon>
        <taxon>Leifsonia</taxon>
    </lineage>
</organism>
<dbReference type="Proteomes" id="UP000538196">
    <property type="component" value="Unassembled WGS sequence"/>
</dbReference>
<dbReference type="EMBL" id="JACHVP010000001">
    <property type="protein sequence ID" value="MBB2966961.1"/>
    <property type="molecule type" value="Genomic_DNA"/>
</dbReference>
<dbReference type="PANTHER" id="PTHR43058">
    <property type="entry name" value="SLR0655 PROTEIN"/>
    <property type="match status" value="1"/>
</dbReference>
<evidence type="ECO:0000313" key="3">
    <source>
        <dbReference type="EMBL" id="MBB2966961.1"/>
    </source>
</evidence>
<comment type="caution">
    <text evidence="3">The sequence shown here is derived from an EMBL/GenBank/DDBJ whole genome shotgun (WGS) entry which is preliminary data.</text>
</comment>
<evidence type="ECO:0000313" key="4">
    <source>
        <dbReference type="Proteomes" id="UP000538196"/>
    </source>
</evidence>
<dbReference type="Pfam" id="PF04248">
    <property type="entry name" value="NTP_transf_9"/>
    <property type="match status" value="1"/>
</dbReference>
<keyword evidence="4" id="KW-1185">Reference proteome</keyword>
<dbReference type="RefSeq" id="WP_039923143.1">
    <property type="nucleotide sequence ID" value="NZ_JACHVP010000001.1"/>
</dbReference>
<feature type="domain" description="DUF427" evidence="2">
    <location>
        <begin position="32"/>
        <end position="123"/>
    </location>
</feature>
<name>A0A7W4UWN5_LEIAQ</name>
<reference evidence="3 4" key="1">
    <citation type="submission" date="2020-08" db="EMBL/GenBank/DDBJ databases">
        <title>Sequencing the genomes of 1000 actinobacteria strains.</title>
        <authorList>
            <person name="Klenk H.-P."/>
        </authorList>
    </citation>
    <scope>NUCLEOTIDE SEQUENCE [LARGE SCALE GENOMIC DNA]</scope>
    <source>
        <strain evidence="3 4">DSM 20146</strain>
    </source>
</reference>
<sequence>MPRPRPETPGPGQESVWDYPRPPRIERVPATVTIRLGGQLIVDTRDVVRVLETSHPPVYYLPIADFAADALADADGSSFCEFKGAARYLDVRGGGEARSACAWNYPHPSPGYELLRDRVAVYAQQMDECTVDGEVVTPQPGDFYGGWITSAVVGPFKGAPGSLGW</sequence>
<dbReference type="InterPro" id="IPR007361">
    <property type="entry name" value="DUF427"/>
</dbReference>
<dbReference type="AlphaFoldDB" id="A0A7W4UWN5"/>
<dbReference type="InterPro" id="IPR038694">
    <property type="entry name" value="DUF427_sf"/>
</dbReference>
<dbReference type="Gene3D" id="2.170.150.40">
    <property type="entry name" value="Domain of unknown function (DUF427)"/>
    <property type="match status" value="1"/>
</dbReference>
<dbReference type="PANTHER" id="PTHR43058:SF1">
    <property type="entry name" value="DUF427 DOMAIN-CONTAINING PROTEIN"/>
    <property type="match status" value="1"/>
</dbReference>
<evidence type="ECO:0000256" key="1">
    <source>
        <dbReference type="SAM" id="MobiDB-lite"/>
    </source>
</evidence>
<proteinExistence type="predicted"/>
<protein>
    <submittedName>
        <fullName evidence="3">Uncharacterized protein (DUF427 family)</fullName>
    </submittedName>
</protein>